<keyword evidence="3" id="KW-1185">Reference proteome</keyword>
<organism evidence="2 3">
    <name type="scientific">Mucor saturninus</name>
    <dbReference type="NCBI Taxonomy" id="64648"/>
    <lineage>
        <taxon>Eukaryota</taxon>
        <taxon>Fungi</taxon>
        <taxon>Fungi incertae sedis</taxon>
        <taxon>Mucoromycota</taxon>
        <taxon>Mucoromycotina</taxon>
        <taxon>Mucoromycetes</taxon>
        <taxon>Mucorales</taxon>
        <taxon>Mucorineae</taxon>
        <taxon>Mucoraceae</taxon>
        <taxon>Mucor</taxon>
    </lineage>
</organism>
<proteinExistence type="predicted"/>
<sequence length="155" mass="17535">MGSSASKPQEPVIFYNPSVPLQFSTSLVQNLEKKAEQTTEKTQARQVEAIVQQRVTEELEKLQQEQAQLKEKFHVELSDNVNATAPAVNTDIQAMVDRISRSSAKEVSPEIKKAQEEVVACYNNNKSRTLDCWKQVENFKQAVTEEQKKFVGAHQ</sequence>
<feature type="coiled-coil region" evidence="1">
    <location>
        <begin position="21"/>
        <end position="79"/>
    </location>
</feature>
<dbReference type="Proteomes" id="UP000603453">
    <property type="component" value="Unassembled WGS sequence"/>
</dbReference>
<evidence type="ECO:0000313" key="2">
    <source>
        <dbReference type="EMBL" id="KAG2195480.1"/>
    </source>
</evidence>
<keyword evidence="1" id="KW-0175">Coiled coil</keyword>
<dbReference type="OrthoDB" id="5544375at2759"/>
<evidence type="ECO:0000313" key="3">
    <source>
        <dbReference type="Proteomes" id="UP000603453"/>
    </source>
</evidence>
<dbReference type="InterPro" id="IPR012471">
    <property type="entry name" value="DUF1690"/>
</dbReference>
<reference evidence="2" key="1">
    <citation type="submission" date="2020-12" db="EMBL/GenBank/DDBJ databases">
        <title>Metabolic potential, ecology and presence of endohyphal bacteria is reflected in genomic diversity of Mucoromycotina.</title>
        <authorList>
            <person name="Muszewska A."/>
            <person name="Okrasinska A."/>
            <person name="Steczkiewicz K."/>
            <person name="Drgas O."/>
            <person name="Orlowska M."/>
            <person name="Perlinska-Lenart U."/>
            <person name="Aleksandrzak-Piekarczyk T."/>
            <person name="Szatraj K."/>
            <person name="Zielenkiewicz U."/>
            <person name="Pilsyk S."/>
            <person name="Malc E."/>
            <person name="Mieczkowski P."/>
            <person name="Kruszewska J.S."/>
            <person name="Biernat P."/>
            <person name="Pawlowska J."/>
        </authorList>
    </citation>
    <scope>NUCLEOTIDE SEQUENCE</scope>
    <source>
        <strain evidence="2">WA0000017839</strain>
    </source>
</reference>
<evidence type="ECO:0000256" key="1">
    <source>
        <dbReference type="SAM" id="Coils"/>
    </source>
</evidence>
<comment type="caution">
    <text evidence="2">The sequence shown here is derived from an EMBL/GenBank/DDBJ whole genome shotgun (WGS) entry which is preliminary data.</text>
</comment>
<dbReference type="EMBL" id="JAEPRD010000169">
    <property type="protein sequence ID" value="KAG2195480.1"/>
    <property type="molecule type" value="Genomic_DNA"/>
</dbReference>
<dbReference type="AlphaFoldDB" id="A0A8H7QPM5"/>
<name>A0A8H7QPM5_9FUNG</name>
<gene>
    <name evidence="2" type="ORF">INT47_012024</name>
</gene>
<accession>A0A8H7QPM5</accession>
<protein>
    <recommendedName>
        <fullName evidence="4">MICOS complex subunit MIC19</fullName>
    </recommendedName>
</protein>
<evidence type="ECO:0008006" key="4">
    <source>
        <dbReference type="Google" id="ProtNLM"/>
    </source>
</evidence>
<dbReference type="Pfam" id="PF07956">
    <property type="entry name" value="DUF1690"/>
    <property type="match status" value="1"/>
</dbReference>